<dbReference type="InterPro" id="IPR029058">
    <property type="entry name" value="AB_hydrolase_fold"/>
</dbReference>
<protein>
    <submittedName>
        <fullName evidence="4">Proline iminopeptidase</fullName>
    </submittedName>
</protein>
<organism evidence="4 5">
    <name type="scientific">Sulfobacillus thermosulfidooxidans (strain DSM 9293 / VKM B-1269 / AT-1)</name>
    <dbReference type="NCBI Taxonomy" id="929705"/>
    <lineage>
        <taxon>Bacteria</taxon>
        <taxon>Bacillati</taxon>
        <taxon>Bacillota</taxon>
        <taxon>Clostridia</taxon>
        <taxon>Eubacteriales</taxon>
        <taxon>Clostridiales Family XVII. Incertae Sedis</taxon>
        <taxon>Sulfobacillus</taxon>
    </lineage>
</organism>
<evidence type="ECO:0000313" key="5">
    <source>
        <dbReference type="Proteomes" id="UP000192660"/>
    </source>
</evidence>
<accession>A0A1W1WG20</accession>
<dbReference type="AlphaFoldDB" id="A0A1W1WG20"/>
<gene>
    <name evidence="4" type="ORF">SAMN00768000_2117</name>
</gene>
<dbReference type="RefSeq" id="WP_084661536.1">
    <property type="nucleotide sequence ID" value="NZ_FWWY01000001.1"/>
</dbReference>
<dbReference type="EMBL" id="FWWY01000001">
    <property type="protein sequence ID" value="SMC05237.1"/>
    <property type="molecule type" value="Genomic_DNA"/>
</dbReference>
<keyword evidence="2" id="KW-0378">Hydrolase</keyword>
<dbReference type="SUPFAM" id="SSF53474">
    <property type="entry name" value="alpha/beta-Hydrolases"/>
    <property type="match status" value="1"/>
</dbReference>
<feature type="domain" description="AB hydrolase-1" evidence="3">
    <location>
        <begin position="23"/>
        <end position="284"/>
    </location>
</feature>
<dbReference type="STRING" id="28034.BFX07_03360"/>
<proteinExistence type="inferred from homology"/>
<dbReference type="InterPro" id="IPR050266">
    <property type="entry name" value="AB_hydrolase_sf"/>
</dbReference>
<dbReference type="PANTHER" id="PTHR43798:SF33">
    <property type="entry name" value="HYDROLASE, PUTATIVE (AFU_ORTHOLOGUE AFUA_2G14860)-RELATED"/>
    <property type="match status" value="1"/>
</dbReference>
<dbReference type="PRINTS" id="PR00111">
    <property type="entry name" value="ABHYDROLASE"/>
</dbReference>
<evidence type="ECO:0000313" key="4">
    <source>
        <dbReference type="EMBL" id="SMC05237.1"/>
    </source>
</evidence>
<dbReference type="Pfam" id="PF00561">
    <property type="entry name" value="Abhydrolase_1"/>
    <property type="match status" value="1"/>
</dbReference>
<dbReference type="PANTHER" id="PTHR43798">
    <property type="entry name" value="MONOACYLGLYCEROL LIPASE"/>
    <property type="match status" value="1"/>
</dbReference>
<dbReference type="Proteomes" id="UP000192660">
    <property type="component" value="Unassembled WGS sequence"/>
</dbReference>
<sequence length="300" mass="33557">MGERVTIRDTHLWVDDLGDPKRPAVLYLHGGPGSGCYDFVFHQGQRLARSVRLIAVDQRGVLRSDPLTKRSLSLKDLVEDAEALRSHLGIARWSLIGHSFGGYVGLLYAATYPDSIDRLVFENPTFDFGASARSVLRRMALEYGVLGNQEKAQTCLSIAYDEKLDTRSLWNGFSELSNGLDDQRDNLYVYGPNKQFFQQLIRESSLEDELWARGADHQAALYQEGAVLEPLVSLFSQISHPTLLIRGYYDAVFGLDQLHLYMKANPHSKLVVADASGHFVHVEQPDLFADAVTNWIAAST</sequence>
<evidence type="ECO:0000256" key="2">
    <source>
        <dbReference type="ARBA" id="ARBA00022801"/>
    </source>
</evidence>
<name>A0A1W1WG20_SULTA</name>
<dbReference type="GO" id="GO:0016020">
    <property type="term" value="C:membrane"/>
    <property type="evidence" value="ECO:0007669"/>
    <property type="project" value="TreeGrafter"/>
</dbReference>
<evidence type="ECO:0000256" key="1">
    <source>
        <dbReference type="ARBA" id="ARBA00010088"/>
    </source>
</evidence>
<comment type="similarity">
    <text evidence="1">Belongs to the peptidase S33 family.</text>
</comment>
<keyword evidence="5" id="KW-1185">Reference proteome</keyword>
<dbReference type="GO" id="GO:0004177">
    <property type="term" value="F:aminopeptidase activity"/>
    <property type="evidence" value="ECO:0007669"/>
    <property type="project" value="UniProtKB-EC"/>
</dbReference>
<dbReference type="InterPro" id="IPR002410">
    <property type="entry name" value="Peptidase_S33"/>
</dbReference>
<dbReference type="PRINTS" id="PR00793">
    <property type="entry name" value="PROAMNOPTASE"/>
</dbReference>
<dbReference type="Gene3D" id="3.40.50.1820">
    <property type="entry name" value="alpha/beta hydrolase"/>
    <property type="match status" value="1"/>
</dbReference>
<evidence type="ECO:0000259" key="3">
    <source>
        <dbReference type="Pfam" id="PF00561"/>
    </source>
</evidence>
<dbReference type="GO" id="GO:0006508">
    <property type="term" value="P:proteolysis"/>
    <property type="evidence" value="ECO:0007669"/>
    <property type="project" value="InterPro"/>
</dbReference>
<dbReference type="InterPro" id="IPR000073">
    <property type="entry name" value="AB_hydrolase_1"/>
</dbReference>
<dbReference type="OrthoDB" id="53505at2"/>
<reference evidence="5" key="1">
    <citation type="submission" date="2017-04" db="EMBL/GenBank/DDBJ databases">
        <authorList>
            <person name="Varghese N."/>
            <person name="Submissions S."/>
        </authorList>
    </citation>
    <scope>NUCLEOTIDE SEQUENCE [LARGE SCALE GENOMIC DNA]</scope>
    <source>
        <strain evidence="5">DSM 9293</strain>
    </source>
</reference>